<name>A0A927CJE0_9BACL</name>
<dbReference type="CDD" id="cd13134">
    <property type="entry name" value="MATE_like_8"/>
    <property type="match status" value="1"/>
</dbReference>
<keyword evidence="5 7" id="KW-1133">Transmembrane helix</keyword>
<keyword evidence="9" id="KW-1185">Reference proteome</keyword>
<feature type="transmembrane region" description="Helical" evidence="7">
    <location>
        <begin position="375"/>
        <end position="399"/>
    </location>
</feature>
<dbReference type="AlphaFoldDB" id="A0A927CJE0"/>
<feature type="transmembrane region" description="Helical" evidence="7">
    <location>
        <begin position="437"/>
        <end position="459"/>
    </location>
</feature>
<dbReference type="Proteomes" id="UP000632125">
    <property type="component" value="Unassembled WGS sequence"/>
</dbReference>
<evidence type="ECO:0000256" key="6">
    <source>
        <dbReference type="ARBA" id="ARBA00023136"/>
    </source>
</evidence>
<dbReference type="PANTHER" id="PTHR42925">
    <property type="entry name" value="MULTIDRUG AND TOXIN EFFLUX PROTEIN MATE FAMILY"/>
    <property type="match status" value="1"/>
</dbReference>
<feature type="transmembrane region" description="Helical" evidence="7">
    <location>
        <begin position="275"/>
        <end position="293"/>
    </location>
</feature>
<keyword evidence="3" id="KW-1003">Cell membrane</keyword>
<proteinExistence type="predicted"/>
<dbReference type="EMBL" id="JACXIY010000008">
    <property type="protein sequence ID" value="MBD2868182.1"/>
    <property type="molecule type" value="Genomic_DNA"/>
</dbReference>
<feature type="transmembrane region" description="Helical" evidence="7">
    <location>
        <begin position="305"/>
        <end position="325"/>
    </location>
</feature>
<evidence type="ECO:0000256" key="3">
    <source>
        <dbReference type="ARBA" id="ARBA00022475"/>
    </source>
</evidence>
<dbReference type="GO" id="GO:0005886">
    <property type="term" value="C:plasma membrane"/>
    <property type="evidence" value="ECO:0007669"/>
    <property type="project" value="UniProtKB-SubCell"/>
</dbReference>
<feature type="transmembrane region" description="Helical" evidence="7">
    <location>
        <begin position="411"/>
        <end position="431"/>
    </location>
</feature>
<feature type="transmembrane region" description="Helical" evidence="7">
    <location>
        <begin position="157"/>
        <end position="180"/>
    </location>
</feature>
<dbReference type="PANTHER" id="PTHR42925:SF1">
    <property type="entry name" value="VIRULENCE FACTOR MVIN"/>
    <property type="match status" value="1"/>
</dbReference>
<dbReference type="InterPro" id="IPR047135">
    <property type="entry name" value="YsiQ"/>
</dbReference>
<organism evidence="8 9">
    <name type="scientific">Paenibacillus arenilitoris</name>
    <dbReference type="NCBI Taxonomy" id="2772299"/>
    <lineage>
        <taxon>Bacteria</taxon>
        <taxon>Bacillati</taxon>
        <taxon>Bacillota</taxon>
        <taxon>Bacilli</taxon>
        <taxon>Bacillales</taxon>
        <taxon>Paenibacillaceae</taxon>
        <taxon>Paenibacillus</taxon>
    </lineage>
</organism>
<evidence type="ECO:0000256" key="5">
    <source>
        <dbReference type="ARBA" id="ARBA00022989"/>
    </source>
</evidence>
<dbReference type="GO" id="GO:0015297">
    <property type="term" value="F:antiporter activity"/>
    <property type="evidence" value="ECO:0007669"/>
    <property type="project" value="InterPro"/>
</dbReference>
<dbReference type="NCBIfam" id="TIGR00797">
    <property type="entry name" value="matE"/>
    <property type="match status" value="1"/>
</dbReference>
<dbReference type="PIRSF" id="PIRSF006603">
    <property type="entry name" value="DinF"/>
    <property type="match status" value="1"/>
</dbReference>
<dbReference type="Pfam" id="PF01554">
    <property type="entry name" value="MatE"/>
    <property type="match status" value="2"/>
</dbReference>
<dbReference type="InterPro" id="IPR048279">
    <property type="entry name" value="MdtK-like"/>
</dbReference>
<keyword evidence="4 7" id="KW-0812">Transmembrane</keyword>
<keyword evidence="6 7" id="KW-0472">Membrane</keyword>
<feature type="transmembrane region" description="Helical" evidence="7">
    <location>
        <begin position="220"/>
        <end position="240"/>
    </location>
</feature>
<accession>A0A927CJE0</accession>
<feature type="transmembrane region" description="Helical" evidence="7">
    <location>
        <begin position="38"/>
        <end position="63"/>
    </location>
</feature>
<evidence type="ECO:0000313" key="9">
    <source>
        <dbReference type="Proteomes" id="UP000632125"/>
    </source>
</evidence>
<protein>
    <submittedName>
        <fullName evidence="8">MATE family efflux transporter</fullName>
    </submittedName>
</protein>
<reference evidence="8" key="1">
    <citation type="submission" date="2020-09" db="EMBL/GenBank/DDBJ databases">
        <title>A novel bacterium of genus Paenibacillus, isolated from South China Sea.</title>
        <authorList>
            <person name="Huang H."/>
            <person name="Mo K."/>
            <person name="Hu Y."/>
        </authorList>
    </citation>
    <scope>NUCLEOTIDE SEQUENCE</scope>
    <source>
        <strain evidence="8">IB182493</strain>
    </source>
</reference>
<sequence length="485" mass="53611">MLRYTLFYRLERRRQGDIMATAEAGAGTGGEKDKGFNLFFLTWPIFLEIFLFMLMGIADTLMLSAISDNAVSGVGAANQYLHIAILLLEVIGNGASIVVAQYLGSRKLIEAAKISALAVTMNLAVGLIISLSFVAFGGYLLQTLNLQGEILEHADSYLSIVGGMIFLQAIINSVAAIIRVHGFTKEAMYVSLGMNVIHIVGNYLLIFGNFGFPEMGVQGAAISSVASRLLALIVFFWLLYRIMAVRIELRYYLALSKEYVLKILKIGIPSALEQVMYHACQMVFLFYTTFLGAEALAAKNYANNISMFTYLFAFAIGMGTSIIVGRLVGASEPTAAYYRVWKSVRWASGVTLVAVVLVIAFREPLMGIFTDDEEIIRLGVNVLLLSVVLETGRTINIVLINSLRAAGDAKYPLYIGMFSMVAMSLPLGYFFVFQLELGLAGVWLAIAADEWLRAVIMFYRWKSRAWEKHALVKREHAEQPAVLQH</sequence>
<evidence type="ECO:0000256" key="1">
    <source>
        <dbReference type="ARBA" id="ARBA00004651"/>
    </source>
</evidence>
<evidence type="ECO:0000256" key="7">
    <source>
        <dbReference type="SAM" id="Phobius"/>
    </source>
</evidence>
<feature type="transmembrane region" description="Helical" evidence="7">
    <location>
        <begin position="83"/>
        <end position="104"/>
    </location>
</feature>
<feature type="transmembrane region" description="Helical" evidence="7">
    <location>
        <begin position="187"/>
        <end position="208"/>
    </location>
</feature>
<dbReference type="InterPro" id="IPR002528">
    <property type="entry name" value="MATE_fam"/>
</dbReference>
<feature type="transmembrane region" description="Helical" evidence="7">
    <location>
        <begin position="346"/>
        <end position="369"/>
    </location>
</feature>
<evidence type="ECO:0000256" key="2">
    <source>
        <dbReference type="ARBA" id="ARBA00022448"/>
    </source>
</evidence>
<evidence type="ECO:0000313" key="8">
    <source>
        <dbReference type="EMBL" id="MBD2868182.1"/>
    </source>
</evidence>
<comment type="caution">
    <text evidence="8">The sequence shown here is derived from an EMBL/GenBank/DDBJ whole genome shotgun (WGS) entry which is preliminary data.</text>
</comment>
<keyword evidence="2" id="KW-0813">Transport</keyword>
<gene>
    <name evidence="8" type="ORF">IDH41_06320</name>
</gene>
<evidence type="ECO:0000256" key="4">
    <source>
        <dbReference type="ARBA" id="ARBA00022692"/>
    </source>
</evidence>
<comment type="subcellular location">
    <subcellularLocation>
        <location evidence="1">Cell membrane</location>
        <topology evidence="1">Multi-pass membrane protein</topology>
    </subcellularLocation>
</comment>
<feature type="transmembrane region" description="Helical" evidence="7">
    <location>
        <begin position="116"/>
        <end position="137"/>
    </location>
</feature>
<dbReference type="GO" id="GO:0042910">
    <property type="term" value="F:xenobiotic transmembrane transporter activity"/>
    <property type="evidence" value="ECO:0007669"/>
    <property type="project" value="InterPro"/>
</dbReference>